<gene>
    <name evidence="6" type="primary">nnrD</name>
    <name evidence="9" type="ORF">MRSR164_07395</name>
</gene>
<dbReference type="Gene3D" id="3.40.1190.20">
    <property type="match status" value="1"/>
</dbReference>
<evidence type="ECO:0000313" key="10">
    <source>
        <dbReference type="Proteomes" id="UP001349262"/>
    </source>
</evidence>
<evidence type="ECO:0000256" key="1">
    <source>
        <dbReference type="ARBA" id="ARBA00022741"/>
    </source>
</evidence>
<dbReference type="EMBL" id="MLBY01000004">
    <property type="protein sequence ID" value="MEE7456605.1"/>
    <property type="molecule type" value="Genomic_DNA"/>
</dbReference>
<feature type="domain" description="YjeF C-terminal" evidence="8">
    <location>
        <begin position="7"/>
        <end position="291"/>
    </location>
</feature>
<keyword evidence="4 6" id="KW-0520">NAD</keyword>
<keyword evidence="1 6" id="KW-0547">Nucleotide-binding</keyword>
<reference evidence="9 10" key="1">
    <citation type="journal article" date="2012" name="Genet. Mol. Biol.">
        <title>Analysis of 16S rRNA and mxaF genes revealing insights into Methylobacterium niche-specific plant association.</title>
        <authorList>
            <person name="Dourado M.N."/>
            <person name="Andreote F.D."/>
            <person name="Dini-Andreote F."/>
            <person name="Conti R."/>
            <person name="Araujo J.M."/>
            <person name="Araujo W.L."/>
        </authorList>
    </citation>
    <scope>NUCLEOTIDE SEQUENCE [LARGE SCALE GENOMIC DNA]</scope>
    <source>
        <strain evidence="9 10">SR1.6/4</strain>
    </source>
</reference>
<accession>A0ABU7T7T8</accession>
<feature type="binding site" evidence="6">
    <location>
        <position position="113"/>
    </location>
    <ligand>
        <name>(6S)-NADPHX</name>
        <dbReference type="ChEBI" id="CHEBI:64076"/>
    </ligand>
</feature>
<feature type="binding site" evidence="6">
    <location>
        <position position="165"/>
    </location>
    <ligand>
        <name>(6S)-NADPHX</name>
        <dbReference type="ChEBI" id="CHEBI:64076"/>
    </ligand>
</feature>
<evidence type="ECO:0000256" key="5">
    <source>
        <dbReference type="ARBA" id="ARBA00023239"/>
    </source>
</evidence>
<dbReference type="InterPro" id="IPR029056">
    <property type="entry name" value="Ribokinase-like"/>
</dbReference>
<keyword evidence="3 6" id="KW-0521">NADP</keyword>
<evidence type="ECO:0000313" key="9">
    <source>
        <dbReference type="EMBL" id="MEE7456605.1"/>
    </source>
</evidence>
<evidence type="ECO:0000256" key="2">
    <source>
        <dbReference type="ARBA" id="ARBA00022840"/>
    </source>
</evidence>
<keyword evidence="10" id="KW-1185">Reference proteome</keyword>
<dbReference type="Proteomes" id="UP001349262">
    <property type="component" value="Unassembled WGS sequence"/>
</dbReference>
<dbReference type="CDD" id="cd01171">
    <property type="entry name" value="YXKO-related"/>
    <property type="match status" value="1"/>
</dbReference>
<dbReference type="HAMAP" id="MF_01965">
    <property type="entry name" value="NADHX_dehydratase"/>
    <property type="match status" value="1"/>
</dbReference>
<comment type="similarity">
    <text evidence="6">Belongs to the NnrD/CARKD family.</text>
</comment>
<evidence type="ECO:0000256" key="6">
    <source>
        <dbReference type="HAMAP-Rule" id="MF_01965"/>
    </source>
</evidence>
<comment type="function">
    <text evidence="6">Catalyzes the dehydration of the S-form of NAD(P)HX at the expense of ADP, which is converted to AMP. Together with NAD(P)HX epimerase, which catalyzes the epimerization of the S- and R-forms, the enzyme allows the repair of both epimers of NAD(P)HX, a damaged form of NAD(P)H that is a result of enzymatic or heat-dependent hydration.</text>
</comment>
<organism evidence="9 10">
    <name type="scientific">Methylobacterium radiotolerans</name>
    <dbReference type="NCBI Taxonomy" id="31998"/>
    <lineage>
        <taxon>Bacteria</taxon>
        <taxon>Pseudomonadati</taxon>
        <taxon>Pseudomonadota</taxon>
        <taxon>Alphaproteobacteria</taxon>
        <taxon>Hyphomicrobiales</taxon>
        <taxon>Methylobacteriaceae</taxon>
        <taxon>Methylobacterium</taxon>
    </lineage>
</organism>
<keyword evidence="2 6" id="KW-0067">ATP-binding</keyword>
<feature type="binding site" evidence="6">
    <location>
        <position position="231"/>
    </location>
    <ligand>
        <name>AMP</name>
        <dbReference type="ChEBI" id="CHEBI:456215"/>
    </ligand>
</feature>
<comment type="catalytic activity">
    <reaction evidence="6">
        <text>(6S)-NADPHX + ADP = AMP + phosphate + NADPH + H(+)</text>
        <dbReference type="Rhea" id="RHEA:32235"/>
        <dbReference type="ChEBI" id="CHEBI:15378"/>
        <dbReference type="ChEBI" id="CHEBI:43474"/>
        <dbReference type="ChEBI" id="CHEBI:57783"/>
        <dbReference type="ChEBI" id="CHEBI:64076"/>
        <dbReference type="ChEBI" id="CHEBI:456215"/>
        <dbReference type="ChEBI" id="CHEBI:456216"/>
        <dbReference type="EC" id="4.2.1.136"/>
    </reaction>
</comment>
<comment type="cofactor">
    <cofactor evidence="6">
        <name>Mg(2+)</name>
        <dbReference type="ChEBI" id="CHEBI:18420"/>
    </cofactor>
</comment>
<proteinExistence type="inferred from homology"/>
<name>A0ABU7T7T8_9HYPH</name>
<comment type="catalytic activity">
    <reaction evidence="6">
        <text>(6S)-NADHX + ADP = AMP + phosphate + NADH + H(+)</text>
        <dbReference type="Rhea" id="RHEA:32223"/>
        <dbReference type="ChEBI" id="CHEBI:15378"/>
        <dbReference type="ChEBI" id="CHEBI:43474"/>
        <dbReference type="ChEBI" id="CHEBI:57945"/>
        <dbReference type="ChEBI" id="CHEBI:64074"/>
        <dbReference type="ChEBI" id="CHEBI:456215"/>
        <dbReference type="ChEBI" id="CHEBI:456216"/>
        <dbReference type="EC" id="4.2.1.136"/>
    </reaction>
</comment>
<dbReference type="PANTHER" id="PTHR12592:SF0">
    <property type="entry name" value="ATP-DEPENDENT (S)-NAD(P)H-HYDRATE DEHYDRATASE"/>
    <property type="match status" value="1"/>
</dbReference>
<comment type="subunit">
    <text evidence="6">Homotetramer.</text>
</comment>
<dbReference type="PROSITE" id="PS51383">
    <property type="entry name" value="YJEF_C_3"/>
    <property type="match status" value="1"/>
</dbReference>
<dbReference type="NCBIfam" id="TIGR00196">
    <property type="entry name" value="yjeF_cterm"/>
    <property type="match status" value="1"/>
</dbReference>
<protein>
    <recommendedName>
        <fullName evidence="6">ADP-dependent (S)-NAD(P)H-hydrate dehydratase</fullName>
        <ecNumber evidence="6">4.2.1.136</ecNumber>
    </recommendedName>
    <alternativeName>
        <fullName evidence="6">ADP-dependent NAD(P)HX dehydratase</fullName>
    </alternativeName>
</protein>
<dbReference type="SUPFAM" id="SSF53613">
    <property type="entry name" value="Ribokinase-like"/>
    <property type="match status" value="1"/>
</dbReference>
<evidence type="ECO:0000259" key="8">
    <source>
        <dbReference type="PROSITE" id="PS51383"/>
    </source>
</evidence>
<feature type="region of interest" description="Disordered" evidence="7">
    <location>
        <begin position="1"/>
        <end position="24"/>
    </location>
</feature>
<feature type="binding site" evidence="6">
    <location>
        <position position="42"/>
    </location>
    <ligand>
        <name>(6S)-NADPHX</name>
        <dbReference type="ChEBI" id="CHEBI:64076"/>
    </ligand>
</feature>
<keyword evidence="5 6" id="KW-0456">Lyase</keyword>
<feature type="binding site" evidence="6">
    <location>
        <position position="232"/>
    </location>
    <ligand>
        <name>(6S)-NADPHX</name>
        <dbReference type="ChEBI" id="CHEBI:64076"/>
    </ligand>
</feature>
<dbReference type="PANTHER" id="PTHR12592">
    <property type="entry name" value="ATP-DEPENDENT (S)-NAD(P)H-HYDRATE DEHYDRATASE FAMILY MEMBER"/>
    <property type="match status" value="1"/>
</dbReference>
<dbReference type="Pfam" id="PF01256">
    <property type="entry name" value="Carb_kinase"/>
    <property type="match status" value="1"/>
</dbReference>
<dbReference type="EC" id="4.2.1.136" evidence="6"/>
<comment type="caution">
    <text evidence="9">The sequence shown here is derived from an EMBL/GenBank/DDBJ whole genome shotgun (WGS) entry which is preliminary data.</text>
</comment>
<feature type="binding site" evidence="6">
    <location>
        <begin position="202"/>
        <end position="206"/>
    </location>
    <ligand>
        <name>AMP</name>
        <dbReference type="ChEBI" id="CHEBI:456215"/>
    </ligand>
</feature>
<evidence type="ECO:0000256" key="7">
    <source>
        <dbReference type="SAM" id="MobiDB-lite"/>
    </source>
</evidence>
<dbReference type="InterPro" id="IPR000631">
    <property type="entry name" value="CARKD"/>
</dbReference>
<evidence type="ECO:0000256" key="3">
    <source>
        <dbReference type="ARBA" id="ARBA00022857"/>
    </source>
</evidence>
<sequence>MSENHLTLEALRKTPLPMPEEGGKEQRGTVLVLGGSAELPGAILLAGTAALRAGAGRLRIATVESVAVATAVALPEARVIGLRQTSEGQIDPTEATRLPALAQRCDALLIGPGLSPGAATDALVLSLLPDGPPKPCVLDAGALSGLGAHAETMRACGGRGVITPHAGEMAQLLGMEREAVEADPRGAAARAAELLGCVVIMKGARSWIVDPAGAHWLYPGGGVGLATSGSGDVLSGIIGGLLARGVGAMTAALWGVYLHGQAGRRLAARIGPLGFLARELPGEVPTLLRESATAASAPA</sequence>
<evidence type="ECO:0000256" key="4">
    <source>
        <dbReference type="ARBA" id="ARBA00023027"/>
    </source>
</evidence>